<proteinExistence type="predicted"/>
<organism evidence="1 2">
    <name type="scientific">Chryseobacterium vietnamense</name>
    <dbReference type="NCBI Taxonomy" id="866785"/>
    <lineage>
        <taxon>Bacteria</taxon>
        <taxon>Pseudomonadati</taxon>
        <taxon>Bacteroidota</taxon>
        <taxon>Flavobacteriia</taxon>
        <taxon>Flavobacteriales</taxon>
        <taxon>Weeksellaceae</taxon>
        <taxon>Chryseobacterium group</taxon>
        <taxon>Chryseobacterium</taxon>
    </lineage>
</organism>
<evidence type="ECO:0000313" key="1">
    <source>
        <dbReference type="EMBL" id="MDR6458936.1"/>
    </source>
</evidence>
<name>A0ACC6J7H2_9FLAO</name>
<keyword evidence="2" id="KW-1185">Reference proteome</keyword>
<dbReference type="EMBL" id="JAVDQX010000002">
    <property type="protein sequence ID" value="MDR6458936.1"/>
    <property type="molecule type" value="Genomic_DNA"/>
</dbReference>
<sequence>MMKKIILAFALITMPTITVVANINSKKDIVLSKKSVPTNQIEDFFKTESFLKISKNFNIKKENFDLKTAEVIKINETSNLIRLQVCNGSRIDYVTLMPYNTVALYEKTLLNQTGNGSIEQYDENGTLVAHFDAQKVDGKYNVKLGFVNPSISLVDQLSCIKETYDYIKKNCDSDTACSITCDLSPQCAVIMYGVAAAHCAASGNKPVKSFAPIG</sequence>
<gene>
    <name evidence="1" type="ORF">J2786_002043</name>
</gene>
<dbReference type="Proteomes" id="UP001184833">
    <property type="component" value="Unassembled WGS sequence"/>
</dbReference>
<comment type="caution">
    <text evidence="1">The sequence shown here is derived from an EMBL/GenBank/DDBJ whole genome shotgun (WGS) entry which is preliminary data.</text>
</comment>
<reference evidence="1" key="1">
    <citation type="submission" date="2023-07" db="EMBL/GenBank/DDBJ databases">
        <title>Sorghum-associated microbial communities from plants grown in Nebraska, USA.</title>
        <authorList>
            <person name="Schachtman D."/>
        </authorList>
    </citation>
    <scope>NUCLEOTIDE SEQUENCE</scope>
    <source>
        <strain evidence="1">DS2329</strain>
    </source>
</reference>
<protein>
    <submittedName>
        <fullName evidence="1">Uncharacterized protein</fullName>
    </submittedName>
</protein>
<accession>A0ACC6J7H2</accession>
<evidence type="ECO:0000313" key="2">
    <source>
        <dbReference type="Proteomes" id="UP001184833"/>
    </source>
</evidence>